<name>A0A4Z0H581_9BACI</name>
<gene>
    <name evidence="1" type="ORF">E4663_05265</name>
</gene>
<evidence type="ECO:0000313" key="2">
    <source>
        <dbReference type="Proteomes" id="UP000297982"/>
    </source>
</evidence>
<dbReference type="Gene3D" id="3.30.530.20">
    <property type="match status" value="1"/>
</dbReference>
<keyword evidence="1" id="KW-0132">Cell division</keyword>
<proteinExistence type="predicted"/>
<dbReference type="CDD" id="cd07820">
    <property type="entry name" value="SRPBCC_3"/>
    <property type="match status" value="1"/>
</dbReference>
<comment type="caution">
    <text evidence="1">The sequence shown here is derived from an EMBL/GenBank/DDBJ whole genome shotgun (WGS) entry which is preliminary data.</text>
</comment>
<dbReference type="InterPro" id="IPR023393">
    <property type="entry name" value="START-like_dom_sf"/>
</dbReference>
<evidence type="ECO:0000313" key="1">
    <source>
        <dbReference type="EMBL" id="TGB04406.1"/>
    </source>
</evidence>
<sequence>MPTITLHQVIKAQPEVCFDLARDVTTHTESTAKSKENAVAGKTSGLLGLDDVITWEAKHFGIRQHLTAKVTKVEKYSFFEDVMVRSVFESFTHKHYFYKSRSGGTIMTDVFSYTPPCGVIGVLADRLFLKRYMKNLLKNRSLYLKRKAEAVATRGKL</sequence>
<dbReference type="SUPFAM" id="SSF55961">
    <property type="entry name" value="Bet v1-like"/>
    <property type="match status" value="1"/>
</dbReference>
<dbReference type="AlphaFoldDB" id="A0A4Z0H581"/>
<reference evidence="1 2" key="1">
    <citation type="journal article" date="2003" name="Int. J. Syst. Evol. Microbiol.">
        <title>Halobacillus salinus sp. nov., isolated from a salt lake on the coast of the East Sea in Korea.</title>
        <authorList>
            <person name="Yoon J.H."/>
            <person name="Kang K.H."/>
            <person name="Park Y.H."/>
        </authorList>
    </citation>
    <scope>NUCLEOTIDE SEQUENCE [LARGE SCALE GENOMIC DNA]</scope>
    <source>
        <strain evidence="1 2">HSL-3</strain>
    </source>
</reference>
<keyword evidence="2" id="KW-1185">Reference proteome</keyword>
<protein>
    <submittedName>
        <fullName evidence="1">Cell division protein</fullName>
    </submittedName>
</protein>
<dbReference type="GO" id="GO:0051301">
    <property type="term" value="P:cell division"/>
    <property type="evidence" value="ECO:0007669"/>
    <property type="project" value="UniProtKB-KW"/>
</dbReference>
<keyword evidence="1" id="KW-0131">Cell cycle</keyword>
<accession>A0A4Z0H581</accession>
<dbReference type="RefSeq" id="WP_135326868.1">
    <property type="nucleotide sequence ID" value="NZ_SRJC01000001.1"/>
</dbReference>
<organism evidence="1 2">
    <name type="scientific">Halobacillus salinus</name>
    <dbReference type="NCBI Taxonomy" id="192814"/>
    <lineage>
        <taxon>Bacteria</taxon>
        <taxon>Bacillati</taxon>
        <taxon>Bacillota</taxon>
        <taxon>Bacilli</taxon>
        <taxon>Bacillales</taxon>
        <taxon>Bacillaceae</taxon>
        <taxon>Halobacillus</taxon>
    </lineage>
</organism>
<dbReference type="Proteomes" id="UP000297982">
    <property type="component" value="Unassembled WGS sequence"/>
</dbReference>
<dbReference type="EMBL" id="SRJC01000001">
    <property type="protein sequence ID" value="TGB04406.1"/>
    <property type="molecule type" value="Genomic_DNA"/>
</dbReference>
<dbReference type="STRING" id="192814.GCA_900166575_01453"/>